<evidence type="ECO:0000313" key="2">
    <source>
        <dbReference type="Proteomes" id="UP001558652"/>
    </source>
</evidence>
<evidence type="ECO:0000313" key="1">
    <source>
        <dbReference type="EMBL" id="KAL1124050.1"/>
    </source>
</evidence>
<dbReference type="Proteomes" id="UP001558652">
    <property type="component" value="Unassembled WGS sequence"/>
</dbReference>
<dbReference type="SUPFAM" id="SSF56672">
    <property type="entry name" value="DNA/RNA polymerases"/>
    <property type="match status" value="1"/>
</dbReference>
<name>A0ABD0Y9M4_9HEMI</name>
<reference evidence="1 2" key="1">
    <citation type="submission" date="2024-07" db="EMBL/GenBank/DDBJ databases">
        <title>Chromosome-level genome assembly of the water stick insect Ranatra chinensis (Heteroptera: Nepidae).</title>
        <authorList>
            <person name="Liu X."/>
        </authorList>
    </citation>
    <scope>NUCLEOTIDE SEQUENCE [LARGE SCALE GENOMIC DNA]</scope>
    <source>
        <strain evidence="1">Cailab_2021Rc</strain>
        <tissue evidence="1">Muscle</tissue>
    </source>
</reference>
<dbReference type="Gene3D" id="3.10.10.10">
    <property type="entry name" value="HIV Type 1 Reverse Transcriptase, subunit A, domain 1"/>
    <property type="match status" value="1"/>
</dbReference>
<proteinExistence type="predicted"/>
<dbReference type="GO" id="GO:0071897">
    <property type="term" value="P:DNA biosynthetic process"/>
    <property type="evidence" value="ECO:0007669"/>
    <property type="project" value="UniProtKB-ARBA"/>
</dbReference>
<comment type="caution">
    <text evidence="1">The sequence shown here is derived from an EMBL/GenBank/DDBJ whole genome shotgun (WGS) entry which is preliminary data.</text>
</comment>
<dbReference type="InterPro" id="IPR043128">
    <property type="entry name" value="Rev_trsase/Diguanyl_cyclase"/>
</dbReference>
<accession>A0ABD0Y9M4</accession>
<sequence length="261" mass="27763">MAISQNRFGQGNSDYTESCYELKDRMHARFCLHMSPVYPCKDKPVPMEVNVPDLIKVDDNTYSMATINPYKEPVIDFRELNTQIDCYPLPRMNKTLDRIAFKKLFLDLKTEYHQILMDPEDIQKKTAFQFGYGVPSSSKLCGYGGYGHGGSIGYGGYSHGGISSYGGLSSGGYGGYGHSGFGSYGGLSSRSYGGYGHGGLSSYGGLSSGGYGGYGHGGLSSYGGYSSGGYGGYGRGGLSSYGGYGHGGYGSGLSYGGSYHH</sequence>
<dbReference type="Gene3D" id="3.30.70.270">
    <property type="match status" value="1"/>
</dbReference>
<dbReference type="AlphaFoldDB" id="A0ABD0Y9M4"/>
<dbReference type="InterPro" id="IPR053134">
    <property type="entry name" value="RNA-dir_DNA_polymerase"/>
</dbReference>
<protein>
    <submittedName>
        <fullName evidence="1">Uncharacterized protein</fullName>
    </submittedName>
</protein>
<gene>
    <name evidence="1" type="ORF">AAG570_001820</name>
</gene>
<organism evidence="1 2">
    <name type="scientific">Ranatra chinensis</name>
    <dbReference type="NCBI Taxonomy" id="642074"/>
    <lineage>
        <taxon>Eukaryota</taxon>
        <taxon>Metazoa</taxon>
        <taxon>Ecdysozoa</taxon>
        <taxon>Arthropoda</taxon>
        <taxon>Hexapoda</taxon>
        <taxon>Insecta</taxon>
        <taxon>Pterygota</taxon>
        <taxon>Neoptera</taxon>
        <taxon>Paraneoptera</taxon>
        <taxon>Hemiptera</taxon>
        <taxon>Heteroptera</taxon>
        <taxon>Panheteroptera</taxon>
        <taxon>Nepomorpha</taxon>
        <taxon>Nepidae</taxon>
        <taxon>Ranatrinae</taxon>
        <taxon>Ranatra</taxon>
    </lineage>
</organism>
<dbReference type="PANTHER" id="PTHR24559">
    <property type="entry name" value="TRANSPOSON TY3-I GAG-POL POLYPROTEIN"/>
    <property type="match status" value="1"/>
</dbReference>
<dbReference type="EMBL" id="JBFDAA010000011">
    <property type="protein sequence ID" value="KAL1124050.1"/>
    <property type="molecule type" value="Genomic_DNA"/>
</dbReference>
<dbReference type="InterPro" id="IPR043502">
    <property type="entry name" value="DNA/RNA_pol_sf"/>
</dbReference>
<dbReference type="PANTHER" id="PTHR24559:SF444">
    <property type="entry name" value="REVERSE TRANSCRIPTASE DOMAIN-CONTAINING PROTEIN"/>
    <property type="match status" value="1"/>
</dbReference>
<keyword evidence="2" id="KW-1185">Reference proteome</keyword>